<dbReference type="Pfam" id="PF01047">
    <property type="entry name" value="MarR"/>
    <property type="match status" value="1"/>
</dbReference>
<keyword evidence="3" id="KW-0804">Transcription</keyword>
<dbReference type="SUPFAM" id="SSF46785">
    <property type="entry name" value="Winged helix' DNA-binding domain"/>
    <property type="match status" value="1"/>
</dbReference>
<feature type="domain" description="HTH marR-type" evidence="4">
    <location>
        <begin position="4"/>
        <end position="144"/>
    </location>
</feature>
<protein>
    <submittedName>
        <fullName evidence="5">MarR family transcriptional regulator</fullName>
    </submittedName>
</protein>
<keyword evidence="6" id="KW-1185">Reference proteome</keyword>
<evidence type="ECO:0000313" key="6">
    <source>
        <dbReference type="Proteomes" id="UP000641588"/>
    </source>
</evidence>
<evidence type="ECO:0000256" key="3">
    <source>
        <dbReference type="ARBA" id="ARBA00023163"/>
    </source>
</evidence>
<evidence type="ECO:0000259" key="4">
    <source>
        <dbReference type="PROSITE" id="PS50995"/>
    </source>
</evidence>
<dbReference type="EMBL" id="WHOD01000118">
    <property type="protein sequence ID" value="NOU97484.1"/>
    <property type="molecule type" value="Genomic_DNA"/>
</dbReference>
<dbReference type="Gene3D" id="1.10.10.10">
    <property type="entry name" value="Winged helix-like DNA-binding domain superfamily/Winged helix DNA-binding domain"/>
    <property type="match status" value="1"/>
</dbReference>
<reference evidence="5" key="1">
    <citation type="submission" date="2019-10" db="EMBL/GenBank/DDBJ databases">
        <title>Description of Paenibacillus glebae sp. nov.</title>
        <authorList>
            <person name="Carlier A."/>
            <person name="Qi S."/>
        </authorList>
    </citation>
    <scope>NUCLEOTIDE SEQUENCE</scope>
    <source>
        <strain evidence="5">LMG 31456</strain>
    </source>
</reference>
<evidence type="ECO:0000313" key="5">
    <source>
        <dbReference type="EMBL" id="NOU97484.1"/>
    </source>
</evidence>
<gene>
    <name evidence="5" type="ORF">GC093_30300</name>
</gene>
<dbReference type="PANTHER" id="PTHR42756:SF1">
    <property type="entry name" value="TRANSCRIPTIONAL REPRESSOR OF EMRAB OPERON"/>
    <property type="match status" value="1"/>
</dbReference>
<dbReference type="InterPro" id="IPR036388">
    <property type="entry name" value="WH-like_DNA-bd_sf"/>
</dbReference>
<keyword evidence="1" id="KW-0805">Transcription regulation</keyword>
<dbReference type="Proteomes" id="UP000641588">
    <property type="component" value="Unassembled WGS sequence"/>
</dbReference>
<comment type="caution">
    <text evidence="5">The sequence shown here is derived from an EMBL/GenBank/DDBJ whole genome shotgun (WGS) entry which is preliminary data.</text>
</comment>
<dbReference type="GO" id="GO:0003677">
    <property type="term" value="F:DNA binding"/>
    <property type="evidence" value="ECO:0007669"/>
    <property type="project" value="UniProtKB-KW"/>
</dbReference>
<organism evidence="5 6">
    <name type="scientific">Paenibacillus foliorum</name>
    <dbReference type="NCBI Taxonomy" id="2654974"/>
    <lineage>
        <taxon>Bacteria</taxon>
        <taxon>Bacillati</taxon>
        <taxon>Bacillota</taxon>
        <taxon>Bacilli</taxon>
        <taxon>Bacillales</taxon>
        <taxon>Paenibacillaceae</taxon>
        <taxon>Paenibacillus</taxon>
    </lineage>
</organism>
<dbReference type="SMART" id="SM00347">
    <property type="entry name" value="HTH_MARR"/>
    <property type="match status" value="1"/>
</dbReference>
<dbReference type="InterPro" id="IPR000835">
    <property type="entry name" value="HTH_MarR-typ"/>
</dbReference>
<dbReference type="PANTHER" id="PTHR42756">
    <property type="entry name" value="TRANSCRIPTIONAL REGULATOR, MARR"/>
    <property type="match status" value="1"/>
</dbReference>
<evidence type="ECO:0000256" key="1">
    <source>
        <dbReference type="ARBA" id="ARBA00023015"/>
    </source>
</evidence>
<evidence type="ECO:0000256" key="2">
    <source>
        <dbReference type="ARBA" id="ARBA00023125"/>
    </source>
</evidence>
<accession>A0A972GZL1</accession>
<dbReference type="PROSITE" id="PS50995">
    <property type="entry name" value="HTH_MARR_2"/>
    <property type="match status" value="1"/>
</dbReference>
<dbReference type="AlphaFoldDB" id="A0A972GZL1"/>
<sequence>MVSTNERENLLYIFNEQLRHFSTDTILFHQAVAERLGLNSTDHKCLDIILRNQPITAGMLSDLTGLTTGTVTGVIDRLEKAGYVFREKDQEDRRKVIIRVHTKKAENEIMLQLQSFGQSMKVMLEQYDNEQIKFLFNFFERSRDILQTETLKLKK</sequence>
<dbReference type="GO" id="GO:0003700">
    <property type="term" value="F:DNA-binding transcription factor activity"/>
    <property type="evidence" value="ECO:0007669"/>
    <property type="project" value="InterPro"/>
</dbReference>
<keyword evidence="2" id="KW-0238">DNA-binding</keyword>
<dbReference type="InterPro" id="IPR036390">
    <property type="entry name" value="WH_DNA-bd_sf"/>
</dbReference>
<proteinExistence type="predicted"/>
<name>A0A972GZL1_9BACL</name>